<gene>
    <name evidence="2" type="primary">gb24078</name>
    <name evidence="2" type="ORF">PR202_gb24078</name>
</gene>
<evidence type="ECO:0000259" key="1">
    <source>
        <dbReference type="PROSITE" id="PS50011"/>
    </source>
</evidence>
<keyword evidence="3" id="KW-1185">Reference proteome</keyword>
<reference evidence="2" key="1">
    <citation type="journal article" date="2018" name="DNA Res.">
        <title>Multiple hybrid de novo genome assembly of finger millet, an orphan allotetraploid crop.</title>
        <authorList>
            <person name="Hatakeyama M."/>
            <person name="Aluri S."/>
            <person name="Balachadran M.T."/>
            <person name="Sivarajan S.R."/>
            <person name="Patrignani A."/>
            <person name="Gruter S."/>
            <person name="Poveda L."/>
            <person name="Shimizu-Inatsugi R."/>
            <person name="Baeten J."/>
            <person name="Francoijs K.J."/>
            <person name="Nataraja K.N."/>
            <person name="Reddy Y.A.N."/>
            <person name="Phadnis S."/>
            <person name="Ravikumar R.L."/>
            <person name="Schlapbach R."/>
            <person name="Sreeman S.M."/>
            <person name="Shimizu K.K."/>
        </authorList>
    </citation>
    <scope>NUCLEOTIDE SEQUENCE</scope>
</reference>
<dbReference type="Pfam" id="PF00069">
    <property type="entry name" value="Pkinase"/>
    <property type="match status" value="1"/>
</dbReference>
<reference evidence="2" key="2">
    <citation type="submission" date="2021-12" db="EMBL/GenBank/DDBJ databases">
        <title>Resequencing data analysis of finger millet.</title>
        <authorList>
            <person name="Hatakeyama M."/>
            <person name="Aluri S."/>
            <person name="Balachadran M.T."/>
            <person name="Sivarajan S.R."/>
            <person name="Poveda L."/>
            <person name="Shimizu-Inatsugi R."/>
            <person name="Schlapbach R."/>
            <person name="Sreeman S.M."/>
            <person name="Shimizu K.K."/>
        </authorList>
    </citation>
    <scope>NUCLEOTIDE SEQUENCE</scope>
</reference>
<dbReference type="GO" id="GO:0004672">
    <property type="term" value="F:protein kinase activity"/>
    <property type="evidence" value="ECO:0007669"/>
    <property type="project" value="InterPro"/>
</dbReference>
<feature type="domain" description="Protein kinase" evidence="1">
    <location>
        <begin position="1"/>
        <end position="95"/>
    </location>
</feature>
<evidence type="ECO:0000313" key="2">
    <source>
        <dbReference type="EMBL" id="GJN35322.1"/>
    </source>
</evidence>
<dbReference type="SUPFAM" id="SSF56112">
    <property type="entry name" value="Protein kinase-like (PK-like)"/>
    <property type="match status" value="1"/>
</dbReference>
<dbReference type="PANTHER" id="PTHR45707">
    <property type="entry name" value="C2 CALCIUM/LIPID-BINDING PLANT PHOSPHORIBOSYLTRANSFERASE FAMILY PROTEIN"/>
    <property type="match status" value="1"/>
</dbReference>
<dbReference type="Gene3D" id="1.10.510.10">
    <property type="entry name" value="Transferase(Phosphotransferase) domain 1"/>
    <property type="match status" value="1"/>
</dbReference>
<dbReference type="PROSITE" id="PS50011">
    <property type="entry name" value="PROTEIN_KINASE_DOM"/>
    <property type="match status" value="1"/>
</dbReference>
<sequence length="95" mass="10896">MVPKLADFGLSRIFHEKLPRITQNHYGTSGYIPPEYINHGLTSEKFDIFSLGVVILKIVSGLHGYTRSAEKPPQEFIAHVRSLPFHDQWLGFHKH</sequence>
<name>A0AAV5FL59_ELECO</name>
<comment type="caution">
    <text evidence="2">The sequence shown here is derived from an EMBL/GenBank/DDBJ whole genome shotgun (WGS) entry which is preliminary data.</text>
</comment>
<dbReference type="InterPro" id="IPR000719">
    <property type="entry name" value="Prot_kinase_dom"/>
</dbReference>
<organism evidence="2 3">
    <name type="scientific">Eleusine coracana subsp. coracana</name>
    <dbReference type="NCBI Taxonomy" id="191504"/>
    <lineage>
        <taxon>Eukaryota</taxon>
        <taxon>Viridiplantae</taxon>
        <taxon>Streptophyta</taxon>
        <taxon>Embryophyta</taxon>
        <taxon>Tracheophyta</taxon>
        <taxon>Spermatophyta</taxon>
        <taxon>Magnoliopsida</taxon>
        <taxon>Liliopsida</taxon>
        <taxon>Poales</taxon>
        <taxon>Poaceae</taxon>
        <taxon>PACMAD clade</taxon>
        <taxon>Chloridoideae</taxon>
        <taxon>Cynodonteae</taxon>
        <taxon>Eleusininae</taxon>
        <taxon>Eleusine</taxon>
    </lineage>
</organism>
<proteinExistence type="predicted"/>
<protein>
    <recommendedName>
        <fullName evidence="1">Protein kinase domain-containing protein</fullName>
    </recommendedName>
</protein>
<dbReference type="GO" id="GO:0005524">
    <property type="term" value="F:ATP binding"/>
    <property type="evidence" value="ECO:0007669"/>
    <property type="project" value="InterPro"/>
</dbReference>
<accession>A0AAV5FL59</accession>
<dbReference type="AlphaFoldDB" id="A0AAV5FL59"/>
<dbReference type="Proteomes" id="UP001054889">
    <property type="component" value="Unassembled WGS sequence"/>
</dbReference>
<evidence type="ECO:0000313" key="3">
    <source>
        <dbReference type="Proteomes" id="UP001054889"/>
    </source>
</evidence>
<dbReference type="InterPro" id="IPR011009">
    <property type="entry name" value="Kinase-like_dom_sf"/>
</dbReference>
<dbReference type="EMBL" id="BQKI01000088">
    <property type="protein sequence ID" value="GJN35322.1"/>
    <property type="molecule type" value="Genomic_DNA"/>
</dbReference>
<dbReference type="PANTHER" id="PTHR45707:SF76">
    <property type="entry name" value="PROTEIN KINASE DOMAIN-CONTAINING PROTEIN"/>
    <property type="match status" value="1"/>
</dbReference>